<reference evidence="2 3" key="1">
    <citation type="submission" date="2017-09" db="EMBL/GenBank/DDBJ databases">
        <title>Whole genomes of Flavobacteriaceae.</title>
        <authorList>
            <person name="Stine C."/>
            <person name="Li C."/>
            <person name="Tadesse D."/>
        </authorList>
    </citation>
    <scope>NUCLEOTIDE SEQUENCE [LARGE SCALE GENOMIC DNA]</scope>
    <source>
        <strain evidence="2 3">ATCC 35036</strain>
    </source>
</reference>
<accession>A0A2H3KYF4</accession>
<protein>
    <recommendedName>
        <fullName evidence="1">Transcription regulator BetR N-terminal domain-containing protein</fullName>
    </recommendedName>
</protein>
<dbReference type="Gene3D" id="1.10.260.40">
    <property type="entry name" value="lambda repressor-like DNA-binding domains"/>
    <property type="match status" value="1"/>
</dbReference>
<gene>
    <name evidence="2" type="ORF">B0A77_07145</name>
</gene>
<evidence type="ECO:0000259" key="1">
    <source>
        <dbReference type="Pfam" id="PF08667"/>
    </source>
</evidence>
<dbReference type="Proteomes" id="UP000220828">
    <property type="component" value="Unassembled WGS sequence"/>
</dbReference>
<name>A0A2H3KYF4_9FLAO</name>
<feature type="domain" description="Transcription regulator BetR N-terminal" evidence="1">
    <location>
        <begin position="19"/>
        <end position="96"/>
    </location>
</feature>
<dbReference type="RefSeq" id="WP_097554011.1">
    <property type="nucleotide sequence ID" value="NZ_PCMW01000038.1"/>
</dbReference>
<comment type="caution">
    <text evidence="2">The sequence shown here is derived from an EMBL/GenBank/DDBJ whole genome shotgun (WGS) entry which is preliminary data.</text>
</comment>
<dbReference type="AlphaFoldDB" id="A0A2H3KYF4"/>
<organism evidence="2 3">
    <name type="scientific">Flavobacterium branchiophilum</name>
    <dbReference type="NCBI Taxonomy" id="55197"/>
    <lineage>
        <taxon>Bacteria</taxon>
        <taxon>Pseudomonadati</taxon>
        <taxon>Bacteroidota</taxon>
        <taxon>Flavobacteriia</taxon>
        <taxon>Flavobacteriales</taxon>
        <taxon>Flavobacteriaceae</taxon>
        <taxon>Flavobacterium</taxon>
    </lineage>
</organism>
<dbReference type="Pfam" id="PF08667">
    <property type="entry name" value="BetR"/>
    <property type="match status" value="1"/>
</dbReference>
<dbReference type="OrthoDB" id="1098026at2"/>
<proteinExistence type="predicted"/>
<dbReference type="GO" id="GO:0003677">
    <property type="term" value="F:DNA binding"/>
    <property type="evidence" value="ECO:0007669"/>
    <property type="project" value="InterPro"/>
</dbReference>
<evidence type="ECO:0000313" key="3">
    <source>
        <dbReference type="Proteomes" id="UP000220828"/>
    </source>
</evidence>
<dbReference type="InterPro" id="IPR013975">
    <property type="entry name" value="Tscrpt_reg_BetR_N"/>
</dbReference>
<dbReference type="InterPro" id="IPR010982">
    <property type="entry name" value="Lambda_DNA-bd_dom_sf"/>
</dbReference>
<dbReference type="EMBL" id="PCMW01000038">
    <property type="protein sequence ID" value="PDS24704.1"/>
    <property type="molecule type" value="Genomic_DNA"/>
</dbReference>
<sequence>MTHQENLLKEIRKKIQPTDSINEVLAAILNISYDAAHRRVSQKSKFTIDETMQLANHFNISLDSLHGNAEKVVVEKTNEIKNLKDMLLYFKNAANRIEQVADHSTTLYYSAKDIPLFYFMDGTIMSKFKLYVWLQLLNPSLSNTNFEQFVIDESFMEHIQKLKKTYQKAQVKEVWNDTTINSSLQQIIYFYQAQLVSFASANALLNDLKRILKELKTKAAQPNANYAIYYNELILLNNNMILETTTQITMFVPYTLLGYFITEDRSSCHNALTFFNQQITNSKPLNQSGIKDLNQFFNKMDRKIDFYSAQLNKEIDFFY</sequence>
<evidence type="ECO:0000313" key="2">
    <source>
        <dbReference type="EMBL" id="PDS24704.1"/>
    </source>
</evidence>